<dbReference type="GO" id="GO:0005654">
    <property type="term" value="C:nucleoplasm"/>
    <property type="evidence" value="ECO:0007669"/>
    <property type="project" value="UniProtKB-ARBA"/>
</dbReference>
<proteinExistence type="inferred from homology"/>
<dbReference type="InterPro" id="IPR036643">
    <property type="entry name" value="RNApol_insert_sf"/>
</dbReference>
<dbReference type="AlphaFoldDB" id="A0ABD2M3F0"/>
<dbReference type="GO" id="GO:0000428">
    <property type="term" value="C:DNA-directed RNA polymerase complex"/>
    <property type="evidence" value="ECO:0007669"/>
    <property type="project" value="UniProtKB-KW"/>
</dbReference>
<evidence type="ECO:0000256" key="1">
    <source>
        <dbReference type="ARBA" id="ARBA00004123"/>
    </source>
</evidence>
<dbReference type="EMBL" id="JBICBT010000166">
    <property type="protein sequence ID" value="KAL3121971.1"/>
    <property type="molecule type" value="Genomic_DNA"/>
</dbReference>
<dbReference type="Pfam" id="PF01000">
    <property type="entry name" value="RNA_pol_A_bac"/>
    <property type="match status" value="1"/>
</dbReference>
<dbReference type="InterPro" id="IPR022842">
    <property type="entry name" value="RNAP_Rpo3/Rpb3/RPAC1"/>
</dbReference>
<comment type="subcellular location">
    <subcellularLocation>
        <location evidence="1">Nucleus</location>
    </subcellularLocation>
</comment>
<evidence type="ECO:0000256" key="6">
    <source>
        <dbReference type="ARBA" id="ARBA00072506"/>
    </source>
</evidence>
<dbReference type="FunFam" id="2.170.120.12:FF:000002">
    <property type="entry name" value="DNA-directed RNA polymerase II subunit RPB3"/>
    <property type="match status" value="1"/>
</dbReference>
<organism evidence="8 9">
    <name type="scientific">Heterodera trifolii</name>
    <dbReference type="NCBI Taxonomy" id="157864"/>
    <lineage>
        <taxon>Eukaryota</taxon>
        <taxon>Metazoa</taxon>
        <taxon>Ecdysozoa</taxon>
        <taxon>Nematoda</taxon>
        <taxon>Chromadorea</taxon>
        <taxon>Rhabditida</taxon>
        <taxon>Tylenchina</taxon>
        <taxon>Tylenchomorpha</taxon>
        <taxon>Tylenchoidea</taxon>
        <taxon>Heteroderidae</taxon>
        <taxon>Heteroderinae</taxon>
        <taxon>Heterodera</taxon>
    </lineage>
</organism>
<dbReference type="PANTHER" id="PTHR11800">
    <property type="entry name" value="DNA-DIRECTED RNA POLYMERASE"/>
    <property type="match status" value="1"/>
</dbReference>
<dbReference type="Pfam" id="PF01193">
    <property type="entry name" value="RNA_pol_L"/>
    <property type="match status" value="1"/>
</dbReference>
<evidence type="ECO:0000259" key="7">
    <source>
        <dbReference type="SMART" id="SM00662"/>
    </source>
</evidence>
<dbReference type="SUPFAM" id="SSF55257">
    <property type="entry name" value="RBP11-like subunits of RNA polymerase"/>
    <property type="match status" value="1"/>
</dbReference>
<dbReference type="NCBIfam" id="NF001988">
    <property type="entry name" value="PRK00783.1"/>
    <property type="match status" value="1"/>
</dbReference>
<evidence type="ECO:0000313" key="9">
    <source>
        <dbReference type="Proteomes" id="UP001620626"/>
    </source>
</evidence>
<keyword evidence="4" id="KW-0539">Nucleus</keyword>
<protein>
    <recommendedName>
        <fullName evidence="6">DNA-directed RNA polymerase II subunit RPB3</fullName>
    </recommendedName>
</protein>
<dbReference type="HAMAP" id="MF_00320">
    <property type="entry name" value="RNApol_arch_Rpo3"/>
    <property type="match status" value="1"/>
</dbReference>
<keyword evidence="9" id="KW-1185">Reference proteome</keyword>
<keyword evidence="3" id="KW-0804">Transcription</keyword>
<gene>
    <name evidence="8" type="ORF">niasHT_001970</name>
</gene>
<feature type="domain" description="DNA-directed RNA polymerase RpoA/D/Rpb3-type" evidence="7">
    <location>
        <begin position="18"/>
        <end position="266"/>
    </location>
</feature>
<keyword evidence="2" id="KW-0240">DNA-directed RNA polymerase</keyword>
<evidence type="ECO:0000313" key="8">
    <source>
        <dbReference type="EMBL" id="KAL3121971.1"/>
    </source>
</evidence>
<dbReference type="Proteomes" id="UP001620626">
    <property type="component" value="Unassembled WGS sequence"/>
</dbReference>
<comment type="caution">
    <text evidence="8">The sequence shown here is derived from an EMBL/GenBank/DDBJ whole genome shotgun (WGS) entry which is preliminary data.</text>
</comment>
<dbReference type="InterPro" id="IPR011262">
    <property type="entry name" value="DNA-dir_RNA_pol_insert"/>
</dbReference>
<dbReference type="InterPro" id="IPR050518">
    <property type="entry name" value="Rpo3/RPB3_RNA_Pol_subunit"/>
</dbReference>
<dbReference type="Gene3D" id="3.30.1360.10">
    <property type="entry name" value="RNA polymerase, RBP11-like subunit"/>
    <property type="match status" value="1"/>
</dbReference>
<dbReference type="SMART" id="SM00662">
    <property type="entry name" value="RPOLD"/>
    <property type="match status" value="1"/>
</dbReference>
<reference evidence="8 9" key="1">
    <citation type="submission" date="2024-10" db="EMBL/GenBank/DDBJ databases">
        <authorList>
            <person name="Kim D."/>
        </authorList>
    </citation>
    <scope>NUCLEOTIDE SEQUENCE [LARGE SCALE GENOMIC DNA]</scope>
    <source>
        <strain evidence="8">BH-2024</strain>
    </source>
</reference>
<dbReference type="InterPro" id="IPR036603">
    <property type="entry name" value="RBP11-like"/>
</dbReference>
<dbReference type="PANTHER" id="PTHR11800:SF2">
    <property type="entry name" value="DNA-DIRECTED RNA POLYMERASE II SUBUNIT RPB3"/>
    <property type="match status" value="1"/>
</dbReference>
<dbReference type="InterPro" id="IPR011263">
    <property type="entry name" value="DNA-dir_RNA_pol_RpoA/D/Rpb3"/>
</dbReference>
<dbReference type="Gene3D" id="2.170.120.12">
    <property type="entry name" value="DNA-directed RNA polymerase, insert domain"/>
    <property type="match status" value="1"/>
</dbReference>
<dbReference type="CDD" id="cd07031">
    <property type="entry name" value="RNAP_II_RPB3"/>
    <property type="match status" value="1"/>
</dbReference>
<sequence length="282" mass="31877">MPYANQPQVTILQLSNEFVQFVLEDTDLSVANALRRVFIAEVPTLAIDWVQIEQNTSVLHDEFVAHRMGMIPLSSDNIVDRMQYARDCTCTEFCDKCAVLFLLNVRCEEEATKAVTSDDLESNNVEVVPACGAHLRDNIDVEGDTGAILLVKLRKGQEIRMRCYGKKGFGKECAKWNPCSAVAFEYDPDNALRHTVLAKPEEWPRSAFSDPADYEGDKMREAPYKSDAKPRKFWLGVESTGALRAENIVLSGIQVLKKKLIDMQEQLTIERSAMEQQPTTYY</sequence>
<comment type="similarity">
    <text evidence="5">Belongs to the archaeal Rpo3/eukaryotic RPB3 RNA polymerase subunit family.</text>
</comment>
<evidence type="ECO:0000256" key="4">
    <source>
        <dbReference type="ARBA" id="ARBA00023242"/>
    </source>
</evidence>
<evidence type="ECO:0000256" key="5">
    <source>
        <dbReference type="ARBA" id="ARBA00025804"/>
    </source>
</evidence>
<evidence type="ECO:0000256" key="3">
    <source>
        <dbReference type="ARBA" id="ARBA00023163"/>
    </source>
</evidence>
<dbReference type="SUPFAM" id="SSF56553">
    <property type="entry name" value="Insert subdomain of RNA polymerase alpha subunit"/>
    <property type="match status" value="1"/>
</dbReference>
<accession>A0ABD2M3F0</accession>
<name>A0ABD2M3F0_9BILA</name>
<evidence type="ECO:0000256" key="2">
    <source>
        <dbReference type="ARBA" id="ARBA00022478"/>
    </source>
</evidence>